<feature type="transmembrane region" description="Helical" evidence="6">
    <location>
        <begin position="179"/>
        <end position="198"/>
    </location>
</feature>
<dbReference type="Gene3D" id="1.20.1250.20">
    <property type="entry name" value="MFS general substrate transporter like domains"/>
    <property type="match status" value="1"/>
</dbReference>
<dbReference type="InterPro" id="IPR020846">
    <property type="entry name" value="MFS_dom"/>
</dbReference>
<evidence type="ECO:0000259" key="7">
    <source>
        <dbReference type="PROSITE" id="PS50850"/>
    </source>
</evidence>
<evidence type="ECO:0000256" key="4">
    <source>
        <dbReference type="ARBA" id="ARBA00022989"/>
    </source>
</evidence>
<feature type="transmembrane region" description="Helical" evidence="6">
    <location>
        <begin position="93"/>
        <end position="112"/>
    </location>
</feature>
<feature type="transmembrane region" description="Helical" evidence="6">
    <location>
        <begin position="314"/>
        <end position="334"/>
    </location>
</feature>
<feature type="transmembrane region" description="Helical" evidence="6">
    <location>
        <begin position="346"/>
        <end position="369"/>
    </location>
</feature>
<feature type="transmembrane region" description="Helical" evidence="6">
    <location>
        <begin position="260"/>
        <end position="279"/>
    </location>
</feature>
<dbReference type="RefSeq" id="WP_238747015.1">
    <property type="nucleotide sequence ID" value="NZ_JAKOOW010000024.1"/>
</dbReference>
<keyword evidence="2" id="KW-1003">Cell membrane</keyword>
<feature type="transmembrane region" description="Helical" evidence="6">
    <location>
        <begin position="226"/>
        <end position="245"/>
    </location>
</feature>
<evidence type="ECO:0000256" key="3">
    <source>
        <dbReference type="ARBA" id="ARBA00022692"/>
    </source>
</evidence>
<dbReference type="PANTHER" id="PTHR43124:SF4">
    <property type="entry name" value="SUGAR EFFLUX TRANSPORTER"/>
    <property type="match status" value="1"/>
</dbReference>
<keyword evidence="8" id="KW-0813">Transport</keyword>
<feature type="transmembrane region" description="Helical" evidence="6">
    <location>
        <begin position="25"/>
        <end position="48"/>
    </location>
</feature>
<keyword evidence="9" id="KW-1185">Reference proteome</keyword>
<comment type="caution">
    <text evidence="8">The sequence shown here is derived from an EMBL/GenBank/DDBJ whole genome shotgun (WGS) entry which is preliminary data.</text>
</comment>
<evidence type="ECO:0000313" key="9">
    <source>
        <dbReference type="Proteomes" id="UP001298424"/>
    </source>
</evidence>
<keyword evidence="5 6" id="KW-0472">Membrane</keyword>
<evidence type="ECO:0000256" key="1">
    <source>
        <dbReference type="ARBA" id="ARBA00004651"/>
    </source>
</evidence>
<feature type="transmembrane region" description="Helical" evidence="6">
    <location>
        <begin position="152"/>
        <end position="173"/>
    </location>
</feature>
<comment type="subcellular location">
    <subcellularLocation>
        <location evidence="1">Cell membrane</location>
        <topology evidence="1">Multi-pass membrane protein</topology>
    </subcellularLocation>
</comment>
<dbReference type="EMBL" id="JAKOOW010000024">
    <property type="protein sequence ID" value="MCG6504110.1"/>
    <property type="molecule type" value="Genomic_DNA"/>
</dbReference>
<dbReference type="Pfam" id="PF07690">
    <property type="entry name" value="MFS_1"/>
    <property type="match status" value="1"/>
</dbReference>
<proteinExistence type="predicted"/>
<gene>
    <name evidence="8" type="ORF">MB824_06345</name>
</gene>
<accession>A0ABS9NN47</accession>
<evidence type="ECO:0000256" key="5">
    <source>
        <dbReference type="ARBA" id="ARBA00023136"/>
    </source>
</evidence>
<feature type="transmembrane region" description="Helical" evidence="6">
    <location>
        <begin position="60"/>
        <end position="81"/>
    </location>
</feature>
<evidence type="ECO:0000313" key="8">
    <source>
        <dbReference type="EMBL" id="MCG6504110.1"/>
    </source>
</evidence>
<evidence type="ECO:0000256" key="6">
    <source>
        <dbReference type="SAM" id="Phobius"/>
    </source>
</evidence>
<dbReference type="InterPro" id="IPR011701">
    <property type="entry name" value="MFS"/>
</dbReference>
<dbReference type="PANTHER" id="PTHR43124">
    <property type="entry name" value="PURINE EFFLUX PUMP PBUE"/>
    <property type="match status" value="1"/>
</dbReference>
<organism evidence="8 9">
    <name type="scientific">Kingella pumchi</name>
    <dbReference type="NCBI Taxonomy" id="2779506"/>
    <lineage>
        <taxon>Bacteria</taxon>
        <taxon>Pseudomonadati</taxon>
        <taxon>Pseudomonadota</taxon>
        <taxon>Betaproteobacteria</taxon>
        <taxon>Neisseriales</taxon>
        <taxon>Neisseriaceae</taxon>
        <taxon>Kingella</taxon>
    </lineage>
</organism>
<keyword evidence="4 6" id="KW-1133">Transmembrane helix</keyword>
<keyword evidence="3 6" id="KW-0812">Transmembrane</keyword>
<dbReference type="CDD" id="cd17324">
    <property type="entry name" value="MFS_NepI_like"/>
    <property type="match status" value="1"/>
</dbReference>
<evidence type="ECO:0000256" key="2">
    <source>
        <dbReference type="ARBA" id="ARBA00022475"/>
    </source>
</evidence>
<dbReference type="PROSITE" id="PS50850">
    <property type="entry name" value="MFS"/>
    <property type="match status" value="1"/>
</dbReference>
<feature type="transmembrane region" description="Helical" evidence="6">
    <location>
        <begin position="375"/>
        <end position="397"/>
    </location>
</feature>
<reference evidence="8 9" key="1">
    <citation type="submission" date="2022-02" db="EMBL/GenBank/DDBJ databases">
        <title>Genome sequence data of Kingella unionensis sp. nov. strain CICC 24913 (CCUG 75125).</title>
        <authorList>
            <person name="Xiao M."/>
        </authorList>
    </citation>
    <scope>NUCLEOTIDE SEQUENCE [LARGE SCALE GENOMIC DNA]</scope>
    <source>
        <strain evidence="8 9">CICC 24913</strain>
    </source>
</reference>
<protein>
    <submittedName>
        <fullName evidence="8">Sugar transporter</fullName>
    </submittedName>
</protein>
<dbReference type="InterPro" id="IPR050189">
    <property type="entry name" value="MFS_Efflux_Transporters"/>
</dbReference>
<dbReference type="InterPro" id="IPR036259">
    <property type="entry name" value="MFS_trans_sf"/>
</dbReference>
<dbReference type="SUPFAM" id="SSF103473">
    <property type="entry name" value="MFS general substrate transporter"/>
    <property type="match status" value="1"/>
</dbReference>
<feature type="transmembrane region" description="Helical" evidence="6">
    <location>
        <begin position="118"/>
        <end position="140"/>
    </location>
</feature>
<name>A0ABS9NN47_9NEIS</name>
<feature type="domain" description="Major facilitator superfamily (MFS) profile" evidence="7">
    <location>
        <begin position="27"/>
        <end position="401"/>
    </location>
</feature>
<sequence>MHTTAEEPAPEHDESAAEAAVRRSWAGVAALACAAFIFNTTEFIPIAMLSDIGASFALPATRIGVMMTVYAWIVALASLPLMLLTRRWERRGLLLFVFALFVLGHLVSVLAPRFEVLLASRVLVALAHALFWSVTASLAVRIAPKGRQHKALGLLVMGTTLAMVLGIPLGKLLGQSAGWRVSFAAIGAGALAVGLILAKRLPKLPSRNSGSLASLPSLLSRPVVRMLYALTALAVSAHFTAYSYIEPFALQHAKLSPSQVTVLLLGYGAAGFIGSYLFGRLFARRAKLLLAGSAAVMLSAMLLLLPLAPMPWALYALCLYWGVGIIVLSLSMQAKVLEAAPDASDLAMALFSGLYNIGIGAGALLGSYAAAHLGIANIGFAGAALVLPALLLILLLIRHPDFSCGKAA</sequence>
<keyword evidence="8" id="KW-0762">Sugar transport</keyword>
<dbReference type="Proteomes" id="UP001298424">
    <property type="component" value="Unassembled WGS sequence"/>
</dbReference>
<dbReference type="NCBIfam" id="NF002921">
    <property type="entry name" value="PRK03545.1"/>
    <property type="match status" value="1"/>
</dbReference>
<feature type="transmembrane region" description="Helical" evidence="6">
    <location>
        <begin position="288"/>
        <end position="308"/>
    </location>
</feature>